<dbReference type="Gene3D" id="1.10.8.490">
    <property type="entry name" value="Ced-4 linker helical domain-like"/>
    <property type="match status" value="1"/>
</dbReference>
<evidence type="ECO:0000313" key="2">
    <source>
        <dbReference type="EMBL" id="EFO98664.1"/>
    </source>
</evidence>
<sequence length="216" mass="24785">MAQLNGKLEKRGLSGIECITPYCYKSLSIALQRCVEVLSDEDRSALAFAVIMPPGVDIPVKIWSCVIPVDICSSEEEQLDDEVADRLKRLSKYVLLMLELSNVLCYRRGALLSGKRSPVLTYKIDNVIHMFLKHVVDKQTISNGIRTLEQRLLEFGNNNVPTPERHPVSHLQKFRRSSVGDMYPKTEESIIRPEDYPKFLQIHRQFYDSLKKFTTL</sequence>
<dbReference type="InterPro" id="IPR054317">
    <property type="entry name" value="WHD_CED4"/>
</dbReference>
<dbReference type="Pfam" id="PF22094">
    <property type="entry name" value="WHD_CED4"/>
    <property type="match status" value="1"/>
</dbReference>
<dbReference type="AlphaFoldDB" id="E3MCP7"/>
<organism evidence="3">
    <name type="scientific">Caenorhabditis remanei</name>
    <name type="common">Caenorhabditis vulgaris</name>
    <dbReference type="NCBI Taxonomy" id="31234"/>
    <lineage>
        <taxon>Eukaryota</taxon>
        <taxon>Metazoa</taxon>
        <taxon>Ecdysozoa</taxon>
        <taxon>Nematoda</taxon>
        <taxon>Chromadorea</taxon>
        <taxon>Rhabditida</taxon>
        <taxon>Rhabditina</taxon>
        <taxon>Rhabditomorpha</taxon>
        <taxon>Rhabditoidea</taxon>
        <taxon>Rhabditidae</taxon>
        <taxon>Peloderinae</taxon>
        <taxon>Caenorhabditis</taxon>
    </lineage>
</organism>
<dbReference type="eggNOG" id="KOG4658">
    <property type="taxonomic scope" value="Eukaryota"/>
</dbReference>
<protein>
    <recommendedName>
        <fullName evidence="1">CED4 winged-helix domain-containing protein</fullName>
    </recommendedName>
</protein>
<dbReference type="HOGENOM" id="CLU_1278675_0_0_1"/>
<keyword evidence="3" id="KW-1185">Reference proteome</keyword>
<dbReference type="STRING" id="31234.E3MCP7"/>
<dbReference type="Gene3D" id="1.10.10.10">
    <property type="entry name" value="Winged helix-like DNA-binding domain superfamily/Winged helix DNA-binding domain"/>
    <property type="match status" value="1"/>
</dbReference>
<dbReference type="InParanoid" id="E3MCP7"/>
<feature type="domain" description="CED4 winged-helix" evidence="1">
    <location>
        <begin position="42"/>
        <end position="152"/>
    </location>
</feature>
<dbReference type="SUPFAM" id="SSF46785">
    <property type="entry name" value="Winged helix' DNA-binding domain"/>
    <property type="match status" value="1"/>
</dbReference>
<evidence type="ECO:0000313" key="3">
    <source>
        <dbReference type="Proteomes" id="UP000008281"/>
    </source>
</evidence>
<reference evidence="2" key="1">
    <citation type="submission" date="2007-07" db="EMBL/GenBank/DDBJ databases">
        <title>PCAP assembly of the Caenorhabditis remanei genome.</title>
        <authorList>
            <consortium name="The Caenorhabditis remanei Sequencing Consortium"/>
            <person name="Wilson R.K."/>
        </authorList>
    </citation>
    <scope>NUCLEOTIDE SEQUENCE [LARGE SCALE GENOMIC DNA]</scope>
    <source>
        <strain evidence="2">PB4641</strain>
    </source>
</reference>
<gene>
    <name evidence="2" type="ORF">CRE_20313</name>
</gene>
<evidence type="ECO:0000259" key="1">
    <source>
        <dbReference type="Pfam" id="PF22094"/>
    </source>
</evidence>
<dbReference type="InterPro" id="IPR036388">
    <property type="entry name" value="WH-like_DNA-bd_sf"/>
</dbReference>
<accession>E3MCP7</accession>
<name>E3MCP7_CAERE</name>
<dbReference type="InterPro" id="IPR036390">
    <property type="entry name" value="WH_DNA-bd_sf"/>
</dbReference>
<proteinExistence type="predicted"/>
<dbReference type="EMBL" id="DS268435">
    <property type="protein sequence ID" value="EFO98664.1"/>
    <property type="molecule type" value="Genomic_DNA"/>
</dbReference>
<dbReference type="Proteomes" id="UP000008281">
    <property type="component" value="Unassembled WGS sequence"/>
</dbReference>